<dbReference type="PANTHER" id="PTHR33112">
    <property type="entry name" value="DOMAIN PROTEIN, PUTATIVE-RELATED"/>
    <property type="match status" value="1"/>
</dbReference>
<dbReference type="GeneID" id="89972953"/>
<sequence>MEFRGDFEDPGMLSQQQTPVSQLCPRCSSLDIASLLVAREAAAFDEEIKVWEWEDYDHPDWLQSGCSLCDLVSVIKSPYDTSHATAWFYAHPDYMYVVQDDPLIAPIPLELRKVVRRVTTNDSSSVWRDQSGKTNRTWTLLLASRSSVCNQGNIVMRKISSSTIDFNIVKAWISQAISHSQSRAHHQPGLPERLIDCHSNKVVAAGSQPYVTLSYVWGDTMIEFDSVDLGEVLPESIPVTVTDAINVTTKLGYRYLWVDKYCIDQKDGIGRLRQINNMDIIFKNSEVTIVAVAGMDANFGLPGVSTRPRKPQRRVALNGADMTIVSTTPVLQTSIRASKWNSRAWTYQEAHLSSKLLVFTETELYFESRCGTNRETVEAPFPCLDNNLFVYQKPSFDPWNANNPEFVNKAIAEYSVRDLSREEDALIAALGFLKAFQGGPNPVYHHWGVPIFPDQAIRLGHGRKSFPYLGPKAPVPFSHEGFLLGLCWRAAGHQFDGYSGKEIRRRPGLPSWSWAGWSCTLDETPQTVYEVEHFVTHQDVSISLELSDEKTVVPLKELYEFHHSPAYQHTFSHFIHLNIHTIPLGFRSLPREEMTPADRDICPEPYALAFEDVVFPFCYGGWGTRTNSFISLLPVEELSRRVVGRQETSLLGLVLGRFEDKRDWPYGMQYILVALERDGHYERIGYIRQGDRNIDLNFRSLLEEKMRRQSIRLG</sequence>
<comment type="caution">
    <text evidence="2">The sequence shown here is derived from an EMBL/GenBank/DDBJ whole genome shotgun (WGS) entry which is preliminary data.</text>
</comment>
<reference evidence="2 3" key="1">
    <citation type="submission" date="2023-08" db="EMBL/GenBank/DDBJ databases">
        <title>Black Yeasts Isolated from many extreme environments.</title>
        <authorList>
            <person name="Coleine C."/>
            <person name="Stajich J.E."/>
            <person name="Selbmann L."/>
        </authorList>
    </citation>
    <scope>NUCLEOTIDE SEQUENCE [LARGE SCALE GENOMIC DNA]</scope>
    <source>
        <strain evidence="2 3">CCFEE 5792</strain>
    </source>
</reference>
<dbReference type="PANTHER" id="PTHR33112:SF1">
    <property type="entry name" value="HETEROKARYON INCOMPATIBILITY DOMAIN-CONTAINING PROTEIN"/>
    <property type="match status" value="1"/>
</dbReference>
<gene>
    <name evidence="2" type="ORF">LTR84_004775</name>
</gene>
<dbReference type="Proteomes" id="UP001358417">
    <property type="component" value="Unassembled WGS sequence"/>
</dbReference>
<dbReference type="RefSeq" id="XP_064710973.1">
    <property type="nucleotide sequence ID" value="XM_064848349.1"/>
</dbReference>
<keyword evidence="3" id="KW-1185">Reference proteome</keyword>
<dbReference type="Pfam" id="PF06985">
    <property type="entry name" value="HET"/>
    <property type="match status" value="1"/>
</dbReference>
<name>A0AAV9NPI2_9EURO</name>
<evidence type="ECO:0000313" key="3">
    <source>
        <dbReference type="Proteomes" id="UP001358417"/>
    </source>
</evidence>
<accession>A0AAV9NPI2</accession>
<proteinExistence type="predicted"/>
<organism evidence="2 3">
    <name type="scientific">Exophiala bonariae</name>
    <dbReference type="NCBI Taxonomy" id="1690606"/>
    <lineage>
        <taxon>Eukaryota</taxon>
        <taxon>Fungi</taxon>
        <taxon>Dikarya</taxon>
        <taxon>Ascomycota</taxon>
        <taxon>Pezizomycotina</taxon>
        <taxon>Eurotiomycetes</taxon>
        <taxon>Chaetothyriomycetidae</taxon>
        <taxon>Chaetothyriales</taxon>
        <taxon>Herpotrichiellaceae</taxon>
        <taxon>Exophiala</taxon>
    </lineage>
</organism>
<evidence type="ECO:0000259" key="1">
    <source>
        <dbReference type="Pfam" id="PF06985"/>
    </source>
</evidence>
<feature type="domain" description="Heterokaryon incompatibility" evidence="1">
    <location>
        <begin position="210"/>
        <end position="349"/>
    </location>
</feature>
<evidence type="ECO:0000313" key="2">
    <source>
        <dbReference type="EMBL" id="KAK5062701.1"/>
    </source>
</evidence>
<dbReference type="EMBL" id="JAVRRD010000002">
    <property type="protein sequence ID" value="KAK5062701.1"/>
    <property type="molecule type" value="Genomic_DNA"/>
</dbReference>
<protein>
    <recommendedName>
        <fullName evidence="1">Heterokaryon incompatibility domain-containing protein</fullName>
    </recommendedName>
</protein>
<dbReference type="InterPro" id="IPR010730">
    <property type="entry name" value="HET"/>
</dbReference>
<dbReference type="AlphaFoldDB" id="A0AAV9NPI2"/>